<keyword evidence="5" id="KW-0285">Flavoprotein</keyword>
<name>A0A060THL3_BLAAD</name>
<dbReference type="Gene3D" id="2.30.110.10">
    <property type="entry name" value="Electron Transport, Fmn-binding Protein, Chain A"/>
    <property type="match status" value="1"/>
</dbReference>
<feature type="domain" description="Pyridoxamine 5'-phosphate oxidase N-terminal" evidence="8">
    <location>
        <begin position="38"/>
        <end position="165"/>
    </location>
</feature>
<dbReference type="GO" id="GO:0004733">
    <property type="term" value="F:pyridoxamine phosphate oxidase activity"/>
    <property type="evidence" value="ECO:0007669"/>
    <property type="project" value="UniProtKB-EC"/>
</dbReference>
<dbReference type="PANTHER" id="PTHR10851">
    <property type="entry name" value="PYRIDOXINE-5-PHOSPHATE OXIDASE"/>
    <property type="match status" value="1"/>
</dbReference>
<evidence type="ECO:0000256" key="1">
    <source>
        <dbReference type="ARBA" id="ARBA00001917"/>
    </source>
</evidence>
<dbReference type="EC" id="1.4.3.5" evidence="4"/>
<feature type="domain" description="Pyridoxine 5'-phosphate oxidase dimerisation C-terminal" evidence="9">
    <location>
        <begin position="179"/>
        <end position="221"/>
    </location>
</feature>
<comment type="pathway">
    <text evidence="2">Cofactor metabolism; pyridoxal 5'-phosphate salvage; pyridoxal 5'-phosphate from pyridoxamine 5'-phosphate: step 1/1.</text>
</comment>
<dbReference type="SUPFAM" id="SSF50475">
    <property type="entry name" value="FMN-binding split barrel"/>
    <property type="match status" value="1"/>
</dbReference>
<accession>A0A060THL3</accession>
<evidence type="ECO:0000313" key="10">
    <source>
        <dbReference type="EMBL" id="CDP38641.1"/>
    </source>
</evidence>
<comment type="cofactor">
    <cofactor evidence="1">
        <name>FMN</name>
        <dbReference type="ChEBI" id="CHEBI:58210"/>
    </cofactor>
</comment>
<keyword evidence="7" id="KW-0560">Oxidoreductase</keyword>
<evidence type="ECO:0000259" key="9">
    <source>
        <dbReference type="Pfam" id="PF10590"/>
    </source>
</evidence>
<dbReference type="UniPathway" id="UPA01068">
    <property type="reaction ID" value="UER00304"/>
</dbReference>
<dbReference type="Pfam" id="PF01243">
    <property type="entry name" value="PNPOx_N"/>
    <property type="match status" value="1"/>
</dbReference>
<dbReference type="Pfam" id="PF10590">
    <property type="entry name" value="PNP_phzG_C"/>
    <property type="match status" value="1"/>
</dbReference>
<reference evidence="10" key="1">
    <citation type="submission" date="2014-02" db="EMBL/GenBank/DDBJ databases">
        <authorList>
            <person name="Genoscope - CEA"/>
        </authorList>
    </citation>
    <scope>NUCLEOTIDE SEQUENCE</scope>
    <source>
        <strain evidence="10">LS3</strain>
    </source>
</reference>
<evidence type="ECO:0000256" key="4">
    <source>
        <dbReference type="ARBA" id="ARBA00012801"/>
    </source>
</evidence>
<dbReference type="AlphaFoldDB" id="A0A060THL3"/>
<organism evidence="10">
    <name type="scientific">Blastobotrys adeninivorans</name>
    <name type="common">Yeast</name>
    <name type="synonym">Arxula adeninivorans</name>
    <dbReference type="NCBI Taxonomy" id="409370"/>
    <lineage>
        <taxon>Eukaryota</taxon>
        <taxon>Fungi</taxon>
        <taxon>Dikarya</taxon>
        <taxon>Ascomycota</taxon>
        <taxon>Saccharomycotina</taxon>
        <taxon>Dipodascomycetes</taxon>
        <taxon>Dipodascales</taxon>
        <taxon>Trichomonascaceae</taxon>
        <taxon>Blastobotrys</taxon>
    </lineage>
</organism>
<evidence type="ECO:0000256" key="3">
    <source>
        <dbReference type="ARBA" id="ARBA00005037"/>
    </source>
</evidence>
<sequence>MAVLTTVAPETSQYTKSKLDHGDLDSSPVTQFHQWFQEAKAAQIPIPEACNFATARLPSGRVSSRTVLLKELDKDGHMVIYSNWDQSKKAQDIRSNGYAAVTFFWKELERQVRVEGTTEFLSNEESQIYFDTRPRASRIGAWASPQSQVLQSREELDAKVAEVEKRFEGVEQIPCPPFWGGIRIQPLEWEFFQGRKNRTHDRFVYTRDSIDDPKWTVNRIAS</sequence>
<reference evidence="10" key="2">
    <citation type="submission" date="2014-06" db="EMBL/GenBank/DDBJ databases">
        <title>The complete genome of Blastobotrys (Arxula) adeninivorans LS3 - a yeast of biotechnological interest.</title>
        <authorList>
            <person name="Kunze G."/>
            <person name="Gaillardin C."/>
            <person name="Czernicka M."/>
            <person name="Durrens P."/>
            <person name="Martin T."/>
            <person name="Boer E."/>
            <person name="Gabaldon T."/>
            <person name="Cruz J."/>
            <person name="Talla E."/>
            <person name="Marck C."/>
            <person name="Goffeau A."/>
            <person name="Barbe V."/>
            <person name="Baret P."/>
            <person name="Baronian K."/>
            <person name="Beier S."/>
            <person name="Bleykasten C."/>
            <person name="Bode R."/>
            <person name="Casaregola S."/>
            <person name="Despons L."/>
            <person name="Fairhead C."/>
            <person name="Giersberg M."/>
            <person name="Gierski P."/>
            <person name="Hahnel U."/>
            <person name="Hartmann A."/>
            <person name="Jankowska D."/>
            <person name="Jubin C."/>
            <person name="Jung P."/>
            <person name="Lafontaine I."/>
            <person name="Leh-Louis V."/>
            <person name="Lemaire M."/>
            <person name="Marcet-Houben M."/>
            <person name="Mascher M."/>
            <person name="Morel G."/>
            <person name="Richard G.-F."/>
            <person name="Riechen J."/>
            <person name="Sacerdot C."/>
            <person name="Sarkar A."/>
            <person name="Savel G."/>
            <person name="Schacherer J."/>
            <person name="Sherman D."/>
            <person name="Straub M.-L."/>
            <person name="Stein N."/>
            <person name="Thierry A."/>
            <person name="Trautwein-Schult A."/>
            <person name="Westhof E."/>
            <person name="Worch S."/>
            <person name="Dujon B."/>
            <person name="Souciet J.-L."/>
            <person name="Wincker P."/>
            <person name="Scholz U."/>
            <person name="Neuveglise N."/>
        </authorList>
    </citation>
    <scope>NUCLEOTIDE SEQUENCE</scope>
    <source>
        <strain evidence="10">LS3</strain>
    </source>
</reference>
<dbReference type="InterPro" id="IPR011576">
    <property type="entry name" value="Pyridox_Oxase_N"/>
</dbReference>
<protein>
    <recommendedName>
        <fullName evidence="4">pyridoxal 5'-phosphate synthase</fullName>
        <ecNumber evidence="4">1.4.3.5</ecNumber>
    </recommendedName>
</protein>
<evidence type="ECO:0000259" key="8">
    <source>
        <dbReference type="Pfam" id="PF01243"/>
    </source>
</evidence>
<evidence type="ECO:0000256" key="6">
    <source>
        <dbReference type="ARBA" id="ARBA00022643"/>
    </source>
</evidence>
<dbReference type="EMBL" id="HG937694">
    <property type="protein sequence ID" value="CDP38641.1"/>
    <property type="molecule type" value="Genomic_DNA"/>
</dbReference>
<evidence type="ECO:0000256" key="2">
    <source>
        <dbReference type="ARBA" id="ARBA00004738"/>
    </source>
</evidence>
<dbReference type="PANTHER" id="PTHR10851:SF0">
    <property type="entry name" value="PYRIDOXINE-5'-PHOSPHATE OXIDASE"/>
    <property type="match status" value="1"/>
</dbReference>
<dbReference type="PhylomeDB" id="A0A060THL3"/>
<comment type="pathway">
    <text evidence="3">Cofactor metabolism; pyridoxal 5'-phosphate salvage; pyridoxal 5'-phosphate from pyridoxine 5'-phosphate: step 1/1.</text>
</comment>
<gene>
    <name evidence="10" type="ORF">GNLVRS02_ARAD1D39204g</name>
</gene>
<evidence type="ECO:0000256" key="7">
    <source>
        <dbReference type="ARBA" id="ARBA00023002"/>
    </source>
</evidence>
<keyword evidence="6" id="KW-0288">FMN</keyword>
<dbReference type="NCBIfam" id="NF004231">
    <property type="entry name" value="PRK05679.1"/>
    <property type="match status" value="1"/>
</dbReference>
<dbReference type="PIRSF" id="PIRSF000190">
    <property type="entry name" value="Pyd_amn-ph_oxd"/>
    <property type="match status" value="1"/>
</dbReference>
<dbReference type="GO" id="GO:0008615">
    <property type="term" value="P:pyridoxine biosynthetic process"/>
    <property type="evidence" value="ECO:0007669"/>
    <property type="project" value="InterPro"/>
</dbReference>
<dbReference type="InterPro" id="IPR000659">
    <property type="entry name" value="Pyridox_Oxase"/>
</dbReference>
<dbReference type="InterPro" id="IPR019576">
    <property type="entry name" value="Pyridoxamine_oxidase_dimer_C"/>
</dbReference>
<dbReference type="NCBIfam" id="TIGR00558">
    <property type="entry name" value="pdxH"/>
    <property type="match status" value="1"/>
</dbReference>
<dbReference type="GO" id="GO:0010181">
    <property type="term" value="F:FMN binding"/>
    <property type="evidence" value="ECO:0007669"/>
    <property type="project" value="InterPro"/>
</dbReference>
<evidence type="ECO:0000256" key="5">
    <source>
        <dbReference type="ARBA" id="ARBA00022630"/>
    </source>
</evidence>
<proteinExistence type="predicted"/>
<dbReference type="InterPro" id="IPR012349">
    <property type="entry name" value="Split_barrel_FMN-bd"/>
</dbReference>